<reference evidence="2" key="1">
    <citation type="submission" date="2021-03" db="EMBL/GenBank/DDBJ databases">
        <title>Sagittula salina sp. nov. strain M10.9X isolated from the marine waste.</title>
        <authorList>
            <person name="Satari L."/>
            <person name="Molina-Menor E."/>
            <person name="Vidal-Verdu A."/>
            <person name="Pascual J."/>
            <person name="Pereto J."/>
            <person name="Porcar M."/>
        </authorList>
    </citation>
    <scope>NUCLEOTIDE SEQUENCE</scope>
    <source>
        <strain evidence="2">M10.9X</strain>
    </source>
</reference>
<name>A0A940MMP0_9RHOB</name>
<protein>
    <submittedName>
        <fullName evidence="2">Uncharacterized protein</fullName>
    </submittedName>
</protein>
<proteinExistence type="predicted"/>
<dbReference type="AlphaFoldDB" id="A0A940MMP0"/>
<gene>
    <name evidence="2" type="ORF">J5474_03220</name>
</gene>
<comment type="caution">
    <text evidence="2">The sequence shown here is derived from an EMBL/GenBank/DDBJ whole genome shotgun (WGS) entry which is preliminary data.</text>
</comment>
<dbReference type="Proteomes" id="UP000675940">
    <property type="component" value="Unassembled WGS sequence"/>
</dbReference>
<sequence length="119" mass="13507">MSELENRLAQEVRQWREKDEKRTEEVRQKSRTNLILSLVLGSSLFTAAVTQVIEIFGNEYKEDVRRCELAIEGLEKLGGAPLKSLPPADRDRVIGELVEMMDSNCHVQNDLEDMTDGSS</sequence>
<dbReference type="RefSeq" id="WP_209359241.1">
    <property type="nucleotide sequence ID" value="NZ_JAGISH010000001.1"/>
</dbReference>
<organism evidence="2 3">
    <name type="scientific">Sagittula salina</name>
    <dbReference type="NCBI Taxonomy" id="2820268"/>
    <lineage>
        <taxon>Bacteria</taxon>
        <taxon>Pseudomonadati</taxon>
        <taxon>Pseudomonadota</taxon>
        <taxon>Alphaproteobacteria</taxon>
        <taxon>Rhodobacterales</taxon>
        <taxon>Roseobacteraceae</taxon>
        <taxon>Sagittula</taxon>
    </lineage>
</organism>
<accession>A0A940MMP0</accession>
<evidence type="ECO:0000313" key="2">
    <source>
        <dbReference type="EMBL" id="MBP0481501.1"/>
    </source>
</evidence>
<keyword evidence="3" id="KW-1185">Reference proteome</keyword>
<evidence type="ECO:0000256" key="1">
    <source>
        <dbReference type="SAM" id="MobiDB-lite"/>
    </source>
</evidence>
<evidence type="ECO:0000313" key="3">
    <source>
        <dbReference type="Proteomes" id="UP000675940"/>
    </source>
</evidence>
<dbReference type="EMBL" id="JAGISH010000001">
    <property type="protein sequence ID" value="MBP0481501.1"/>
    <property type="molecule type" value="Genomic_DNA"/>
</dbReference>
<feature type="region of interest" description="Disordered" evidence="1">
    <location>
        <begin position="1"/>
        <end position="26"/>
    </location>
</feature>